<keyword evidence="2" id="KW-0106">Calcium</keyword>
<keyword evidence="3" id="KW-0325">Glycoprotein</keyword>
<dbReference type="Gene3D" id="3.30.1120.10">
    <property type="match status" value="1"/>
</dbReference>
<dbReference type="InterPro" id="IPR047115">
    <property type="entry name" value="ARSB"/>
</dbReference>
<feature type="region of interest" description="Disordered" evidence="4">
    <location>
        <begin position="214"/>
        <end position="238"/>
    </location>
</feature>
<reference evidence="5" key="1">
    <citation type="submission" date="2020-11" db="EMBL/GenBank/DDBJ databases">
        <authorList>
            <person name="Tran Van P."/>
        </authorList>
    </citation>
    <scope>NUCLEOTIDE SEQUENCE</scope>
</reference>
<dbReference type="GO" id="GO:0046872">
    <property type="term" value="F:metal ion binding"/>
    <property type="evidence" value="ECO:0007669"/>
    <property type="project" value="UniProtKB-KW"/>
</dbReference>
<evidence type="ECO:0000256" key="2">
    <source>
        <dbReference type="ARBA" id="ARBA00022837"/>
    </source>
</evidence>
<evidence type="ECO:0000256" key="3">
    <source>
        <dbReference type="ARBA" id="ARBA00023180"/>
    </source>
</evidence>
<dbReference type="GO" id="GO:0008484">
    <property type="term" value="F:sulfuric ester hydrolase activity"/>
    <property type="evidence" value="ECO:0007669"/>
    <property type="project" value="InterPro"/>
</dbReference>
<keyword evidence="1" id="KW-0479">Metal-binding</keyword>
<organism evidence="5">
    <name type="scientific">Timema californicum</name>
    <name type="common">California timema</name>
    <name type="synonym">Walking stick</name>
    <dbReference type="NCBI Taxonomy" id="61474"/>
    <lineage>
        <taxon>Eukaryota</taxon>
        <taxon>Metazoa</taxon>
        <taxon>Ecdysozoa</taxon>
        <taxon>Arthropoda</taxon>
        <taxon>Hexapoda</taxon>
        <taxon>Insecta</taxon>
        <taxon>Pterygota</taxon>
        <taxon>Neoptera</taxon>
        <taxon>Polyneoptera</taxon>
        <taxon>Phasmatodea</taxon>
        <taxon>Timematodea</taxon>
        <taxon>Timematoidea</taxon>
        <taxon>Timematidae</taxon>
        <taxon>Timema</taxon>
    </lineage>
</organism>
<proteinExistence type="predicted"/>
<dbReference type="InterPro" id="IPR017850">
    <property type="entry name" value="Alkaline_phosphatase_core_sf"/>
</dbReference>
<evidence type="ECO:0000256" key="1">
    <source>
        <dbReference type="ARBA" id="ARBA00022723"/>
    </source>
</evidence>
<dbReference type="PANTHER" id="PTHR10342">
    <property type="entry name" value="ARYLSULFATASE"/>
    <property type="match status" value="1"/>
</dbReference>
<feature type="region of interest" description="Disordered" evidence="4">
    <location>
        <begin position="1"/>
        <end position="30"/>
    </location>
</feature>
<dbReference type="PANTHER" id="PTHR10342:SF273">
    <property type="entry name" value="RE14504P"/>
    <property type="match status" value="1"/>
</dbReference>
<gene>
    <name evidence="5" type="ORF">TCMB3V08_LOCUS8725</name>
</gene>
<feature type="compositionally biased region" description="Basic and acidic residues" evidence="4">
    <location>
        <begin position="214"/>
        <end position="232"/>
    </location>
</feature>
<accession>A0A7R9JB97</accession>
<name>A0A7R9JB97_TIMCA</name>
<protein>
    <submittedName>
        <fullName evidence="5">(California timema) hypothetical protein</fullName>
    </submittedName>
</protein>
<dbReference type="EMBL" id="OE183930">
    <property type="protein sequence ID" value="CAD7576149.1"/>
    <property type="molecule type" value="Genomic_DNA"/>
</dbReference>
<sequence>MGGNVSDLGDVDGVDQWPNLAGNPGDSPRSELLLNIDSSRGMEALISGEWKLVVGSFEDGVHDYHYGDDGRETKNQAYITEVLQSPVSRCIAVMSNSSSVVKEADIERLRSLASVECRGVIVNGSGPYCNSPCLFKLTDDPCETNDVSSVYPELVERMKKTLDGYREKMVPQLNQPVDPASDPALYDDVWVPWLDFSAKSCGIQGGTILCPPHGDDSLARRKEPNGKKKEDNLDTNSNSEFTFLEPKEKKEEYEFSEILANVRRTSRVEDEVVLILFNSIVENIVESCKKLSFTIFPNRSDESLLTEVVPMLQLEGGALYKKGRDDH</sequence>
<dbReference type="SUPFAM" id="SSF53649">
    <property type="entry name" value="Alkaline phosphatase-like"/>
    <property type="match status" value="1"/>
</dbReference>
<dbReference type="AlphaFoldDB" id="A0A7R9JB97"/>
<evidence type="ECO:0000256" key="4">
    <source>
        <dbReference type="SAM" id="MobiDB-lite"/>
    </source>
</evidence>
<evidence type="ECO:0000313" key="5">
    <source>
        <dbReference type="EMBL" id="CAD7576149.1"/>
    </source>
</evidence>